<sequence>MFFRIDSHASRGTRGEYNSFHMVTQGPVKDTLTTRFCGEDVLLWENCSLVPQSQILSHPSTRAFISHWGYSLVFESVIGEVPIICIPQWIDQFTDSRMVEDVWGIGVRVEVRTISKNGMVKCLKMILGDGGGGKKMREKIKAIKEAIMEPVGPNGGASKDFKRAWRS</sequence>
<dbReference type="GO" id="GO:0008194">
    <property type="term" value="F:UDP-glycosyltransferase activity"/>
    <property type="evidence" value="ECO:0007669"/>
    <property type="project" value="InterPro"/>
</dbReference>
<accession>A0A218XYQ6</accession>
<proteinExistence type="predicted"/>
<dbReference type="PANTHER" id="PTHR48045:SF34">
    <property type="entry name" value="ISOFLAVONE 7-O-GLUCOSYLTRANSFERASE 1-LIKE"/>
    <property type="match status" value="1"/>
</dbReference>
<dbReference type="Pfam" id="PF00201">
    <property type="entry name" value="UDPGT"/>
    <property type="match status" value="1"/>
</dbReference>
<comment type="caution">
    <text evidence="2">The sequence shown here is derived from an EMBL/GenBank/DDBJ whole genome shotgun (WGS) entry which is preliminary data.</text>
</comment>
<evidence type="ECO:0000313" key="3">
    <source>
        <dbReference type="Proteomes" id="UP000197138"/>
    </source>
</evidence>
<dbReference type="PANTHER" id="PTHR48045">
    <property type="entry name" value="UDP-GLYCOSYLTRANSFERASE 72B1"/>
    <property type="match status" value="1"/>
</dbReference>
<organism evidence="2 3">
    <name type="scientific">Punica granatum</name>
    <name type="common">Pomegranate</name>
    <dbReference type="NCBI Taxonomy" id="22663"/>
    <lineage>
        <taxon>Eukaryota</taxon>
        <taxon>Viridiplantae</taxon>
        <taxon>Streptophyta</taxon>
        <taxon>Embryophyta</taxon>
        <taxon>Tracheophyta</taxon>
        <taxon>Spermatophyta</taxon>
        <taxon>Magnoliopsida</taxon>
        <taxon>eudicotyledons</taxon>
        <taxon>Gunneridae</taxon>
        <taxon>Pentapetalae</taxon>
        <taxon>rosids</taxon>
        <taxon>malvids</taxon>
        <taxon>Myrtales</taxon>
        <taxon>Lythraceae</taxon>
        <taxon>Punica</taxon>
    </lineage>
</organism>
<dbReference type="Gene3D" id="3.40.50.2000">
    <property type="entry name" value="Glycogen Phosphorylase B"/>
    <property type="match status" value="1"/>
</dbReference>
<evidence type="ECO:0000256" key="1">
    <source>
        <dbReference type="ARBA" id="ARBA00022679"/>
    </source>
</evidence>
<reference evidence="3" key="1">
    <citation type="journal article" date="2017" name="Plant J.">
        <title>The pomegranate (Punica granatum L.) genome and the genomics of punicalagin biosynthesis.</title>
        <authorList>
            <person name="Qin G."/>
            <person name="Xu C."/>
            <person name="Ming R."/>
            <person name="Tang H."/>
            <person name="Guyot R."/>
            <person name="Kramer E.M."/>
            <person name="Hu Y."/>
            <person name="Yi X."/>
            <person name="Qi Y."/>
            <person name="Xu X."/>
            <person name="Gao Z."/>
            <person name="Pan H."/>
            <person name="Jian J."/>
            <person name="Tian Y."/>
            <person name="Yue Z."/>
            <person name="Xu Y."/>
        </authorList>
    </citation>
    <scope>NUCLEOTIDE SEQUENCE [LARGE SCALE GENOMIC DNA]</scope>
    <source>
        <strain evidence="3">cv. Dabenzi</strain>
    </source>
</reference>
<gene>
    <name evidence="2" type="ORF">CDL15_Pgr024477</name>
</gene>
<protein>
    <submittedName>
        <fullName evidence="2">Uncharacterized protein</fullName>
    </submittedName>
</protein>
<dbReference type="AlphaFoldDB" id="A0A218XYQ6"/>
<keyword evidence="1" id="KW-0808">Transferase</keyword>
<dbReference type="InterPro" id="IPR002213">
    <property type="entry name" value="UDP_glucos_trans"/>
</dbReference>
<dbReference type="EMBL" id="MTKT01000666">
    <property type="protein sequence ID" value="OWM89729.1"/>
    <property type="molecule type" value="Genomic_DNA"/>
</dbReference>
<evidence type="ECO:0000313" key="2">
    <source>
        <dbReference type="EMBL" id="OWM89729.1"/>
    </source>
</evidence>
<name>A0A218XYQ6_PUNGR</name>
<dbReference type="Proteomes" id="UP000197138">
    <property type="component" value="Unassembled WGS sequence"/>
</dbReference>
<dbReference type="SUPFAM" id="SSF53756">
    <property type="entry name" value="UDP-Glycosyltransferase/glycogen phosphorylase"/>
    <property type="match status" value="1"/>
</dbReference>